<reference evidence="1 2" key="1">
    <citation type="submission" date="2022-02" db="EMBL/GenBank/DDBJ databases">
        <title>Paenibacillus sp. MBLB1776 Whole Genome Shotgun Sequencing.</title>
        <authorList>
            <person name="Hwang C.Y."/>
            <person name="Cho E.-S."/>
            <person name="Seo M.-J."/>
        </authorList>
    </citation>
    <scope>NUCLEOTIDE SEQUENCE [LARGE SCALE GENOMIC DNA]</scope>
    <source>
        <strain evidence="1 2">MBLB1776</strain>
    </source>
</reference>
<sequence>MKNDGGEKRALEKAALKTFLSLYNRNHPIKYRLLYFQEKPDAVIQDARGNKLGVEITHCFYDSHEARRVLGRQHKVREEEEHAWETLDTLIAELNKLIRRKEEKKAHYVDHYPIALLIRNASLSFGMSDILKYREMLCKPGGAFTHVWFLSRDGTKDWLLTDLCEPKQAEPAGSADDSQTTGS</sequence>
<proteinExistence type="predicted"/>
<organism evidence="1 2">
    <name type="scientific">Paenibacillus aurantius</name>
    <dbReference type="NCBI Taxonomy" id="2918900"/>
    <lineage>
        <taxon>Bacteria</taxon>
        <taxon>Bacillati</taxon>
        <taxon>Bacillota</taxon>
        <taxon>Bacilli</taxon>
        <taxon>Bacillales</taxon>
        <taxon>Paenibacillaceae</taxon>
        <taxon>Paenibacillus</taxon>
    </lineage>
</organism>
<dbReference type="RefSeq" id="WP_315606176.1">
    <property type="nucleotide sequence ID" value="NZ_CP130318.1"/>
</dbReference>
<dbReference type="EMBL" id="CP130318">
    <property type="protein sequence ID" value="WNQ12399.1"/>
    <property type="molecule type" value="Genomic_DNA"/>
</dbReference>
<protein>
    <submittedName>
        <fullName evidence="1">Uncharacterized protein</fullName>
    </submittedName>
</protein>
<gene>
    <name evidence="1" type="ORF">MJA45_04945</name>
</gene>
<evidence type="ECO:0000313" key="1">
    <source>
        <dbReference type="EMBL" id="WNQ12399.1"/>
    </source>
</evidence>
<dbReference type="AlphaFoldDB" id="A0AA96LE63"/>
<name>A0AA96LE63_9BACL</name>
<dbReference type="KEGG" id="paun:MJA45_04945"/>
<evidence type="ECO:0000313" key="2">
    <source>
        <dbReference type="Proteomes" id="UP001305702"/>
    </source>
</evidence>
<keyword evidence="2" id="KW-1185">Reference proteome</keyword>
<dbReference type="Proteomes" id="UP001305702">
    <property type="component" value="Chromosome"/>
</dbReference>
<accession>A0AA96LE63</accession>